<name>A0ABD1WFV5_9LAMI</name>
<evidence type="ECO:0000313" key="1">
    <source>
        <dbReference type="EMBL" id="KAL2548561.1"/>
    </source>
</evidence>
<gene>
    <name evidence="1" type="ORF">Fot_10091</name>
</gene>
<reference evidence="2" key="1">
    <citation type="submission" date="2024-07" db="EMBL/GenBank/DDBJ databases">
        <title>Two chromosome-level genome assemblies of Korean endemic species Abeliophyllum distichum and Forsythia ovata (Oleaceae).</title>
        <authorList>
            <person name="Jang H."/>
        </authorList>
    </citation>
    <scope>NUCLEOTIDE SEQUENCE [LARGE SCALE GENOMIC DNA]</scope>
</reference>
<organism evidence="1 2">
    <name type="scientific">Forsythia ovata</name>
    <dbReference type="NCBI Taxonomy" id="205694"/>
    <lineage>
        <taxon>Eukaryota</taxon>
        <taxon>Viridiplantae</taxon>
        <taxon>Streptophyta</taxon>
        <taxon>Embryophyta</taxon>
        <taxon>Tracheophyta</taxon>
        <taxon>Spermatophyta</taxon>
        <taxon>Magnoliopsida</taxon>
        <taxon>eudicotyledons</taxon>
        <taxon>Gunneridae</taxon>
        <taxon>Pentapetalae</taxon>
        <taxon>asterids</taxon>
        <taxon>lamiids</taxon>
        <taxon>Lamiales</taxon>
        <taxon>Oleaceae</taxon>
        <taxon>Forsythieae</taxon>
        <taxon>Forsythia</taxon>
    </lineage>
</organism>
<comment type="caution">
    <text evidence="1">The sequence shown here is derived from an EMBL/GenBank/DDBJ whole genome shotgun (WGS) entry which is preliminary data.</text>
</comment>
<evidence type="ECO:0000313" key="2">
    <source>
        <dbReference type="Proteomes" id="UP001604277"/>
    </source>
</evidence>
<protein>
    <submittedName>
        <fullName evidence="1">Uncharacterized protein</fullName>
    </submittedName>
</protein>
<dbReference type="Proteomes" id="UP001604277">
    <property type="component" value="Unassembled WGS sequence"/>
</dbReference>
<accession>A0ABD1WFV5</accession>
<sequence>MPLSKNSPYEKDNVKPWYSYFQEDFDSSDDEVNPTHANVPEEETINAHISFIAEASWSNNRDTIAQSMWVNHNPNAHISFIAEASWSNNRDTIAQSMWVNHNLNADAQIEFD</sequence>
<proteinExistence type="predicted"/>
<dbReference type="EMBL" id="JBFOLJ010000003">
    <property type="protein sequence ID" value="KAL2548561.1"/>
    <property type="molecule type" value="Genomic_DNA"/>
</dbReference>
<dbReference type="AlphaFoldDB" id="A0ABD1WFV5"/>
<keyword evidence="2" id="KW-1185">Reference proteome</keyword>